<dbReference type="EMBL" id="JAUSWL010000002">
    <property type="protein sequence ID" value="MDQ0542665.1"/>
    <property type="molecule type" value="Genomic_DNA"/>
</dbReference>
<dbReference type="GO" id="GO:0016787">
    <property type="term" value="F:hydrolase activity"/>
    <property type="evidence" value="ECO:0007669"/>
    <property type="project" value="UniProtKB-UniRule"/>
</dbReference>
<dbReference type="SUPFAM" id="SSF52540">
    <property type="entry name" value="P-loop containing nucleoside triphosphate hydrolases"/>
    <property type="match status" value="1"/>
</dbReference>
<dbReference type="RefSeq" id="WP_043378413.1">
    <property type="nucleotide sequence ID" value="NZ_JAJALK010000003.1"/>
</dbReference>
<evidence type="ECO:0000313" key="15">
    <source>
        <dbReference type="Proteomes" id="UP001223420"/>
    </source>
</evidence>
<dbReference type="InterPro" id="IPR000212">
    <property type="entry name" value="DNA_helicase_UvrD/REP"/>
</dbReference>
<evidence type="ECO:0000256" key="6">
    <source>
        <dbReference type="ARBA" id="ARBA00023125"/>
    </source>
</evidence>
<dbReference type="Gene3D" id="3.40.50.300">
    <property type="entry name" value="P-loop containing nucleotide triphosphate hydrolases"/>
    <property type="match status" value="3"/>
</dbReference>
<proteinExistence type="inferred from homology"/>
<evidence type="ECO:0000256" key="11">
    <source>
        <dbReference type="ARBA" id="ARBA00048988"/>
    </source>
</evidence>
<dbReference type="PROSITE" id="PS51198">
    <property type="entry name" value="UVRD_HELICASE_ATP_BIND"/>
    <property type="match status" value="1"/>
</dbReference>
<keyword evidence="4 12" id="KW-0347">Helicase</keyword>
<protein>
    <recommendedName>
        <fullName evidence="9">DNA 3'-5' helicase</fullName>
        <ecNumber evidence="9">5.6.2.4</ecNumber>
    </recommendedName>
    <alternativeName>
        <fullName evidence="10">DNA 3'-5' helicase II</fullName>
    </alternativeName>
</protein>
<evidence type="ECO:0000256" key="7">
    <source>
        <dbReference type="ARBA" id="ARBA00023235"/>
    </source>
</evidence>
<dbReference type="CDD" id="cd17932">
    <property type="entry name" value="DEXQc_UvrD"/>
    <property type="match status" value="1"/>
</dbReference>
<evidence type="ECO:0000256" key="1">
    <source>
        <dbReference type="ARBA" id="ARBA00009922"/>
    </source>
</evidence>
<evidence type="ECO:0000256" key="3">
    <source>
        <dbReference type="ARBA" id="ARBA00022801"/>
    </source>
</evidence>
<keyword evidence="5 12" id="KW-0067">ATP-binding</keyword>
<dbReference type="GO" id="GO:0003677">
    <property type="term" value="F:DNA binding"/>
    <property type="evidence" value="ECO:0007669"/>
    <property type="project" value="UniProtKB-KW"/>
</dbReference>
<dbReference type="AlphaFoldDB" id="A0AAJ1WVH3"/>
<comment type="catalytic activity">
    <reaction evidence="8">
        <text>Couples ATP hydrolysis with the unwinding of duplex DNA by translocating in the 3'-5' direction.</text>
        <dbReference type="EC" id="5.6.2.4"/>
    </reaction>
</comment>
<dbReference type="Pfam" id="PF00580">
    <property type="entry name" value="UvrD-helicase"/>
    <property type="match status" value="1"/>
</dbReference>
<dbReference type="Proteomes" id="UP001223420">
    <property type="component" value="Unassembled WGS sequence"/>
</dbReference>
<reference evidence="14" key="1">
    <citation type="submission" date="2023-07" db="EMBL/GenBank/DDBJ databases">
        <title>Genomic Encyclopedia of Type Strains, Phase IV (KMG-IV): sequencing the most valuable type-strain genomes for metagenomic binning, comparative biology and taxonomic classification.</title>
        <authorList>
            <person name="Goeker M."/>
        </authorList>
    </citation>
    <scope>NUCLEOTIDE SEQUENCE</scope>
    <source>
        <strain evidence="14">DSM 19569</strain>
    </source>
</reference>
<evidence type="ECO:0000256" key="12">
    <source>
        <dbReference type="PROSITE-ProRule" id="PRU00560"/>
    </source>
</evidence>
<gene>
    <name evidence="14" type="ORF">QO001_001583</name>
</gene>
<evidence type="ECO:0000256" key="4">
    <source>
        <dbReference type="ARBA" id="ARBA00022806"/>
    </source>
</evidence>
<dbReference type="PANTHER" id="PTHR11070">
    <property type="entry name" value="UVRD / RECB / PCRA DNA HELICASE FAMILY MEMBER"/>
    <property type="match status" value="1"/>
</dbReference>
<dbReference type="GO" id="GO:0043138">
    <property type="term" value="F:3'-5' DNA helicase activity"/>
    <property type="evidence" value="ECO:0007669"/>
    <property type="project" value="UniProtKB-EC"/>
</dbReference>
<feature type="domain" description="UvrD-like helicase ATP-binding" evidence="13">
    <location>
        <begin position="21"/>
        <end position="298"/>
    </location>
</feature>
<dbReference type="InterPro" id="IPR014016">
    <property type="entry name" value="UvrD-like_ATP-bd"/>
</dbReference>
<evidence type="ECO:0000259" key="13">
    <source>
        <dbReference type="PROSITE" id="PS51198"/>
    </source>
</evidence>
<evidence type="ECO:0000256" key="9">
    <source>
        <dbReference type="ARBA" id="ARBA00034808"/>
    </source>
</evidence>
<dbReference type="InterPro" id="IPR014017">
    <property type="entry name" value="DNA_helicase_UvrD-like_C"/>
</dbReference>
<evidence type="ECO:0000256" key="10">
    <source>
        <dbReference type="ARBA" id="ARBA00034923"/>
    </source>
</evidence>
<evidence type="ECO:0000256" key="2">
    <source>
        <dbReference type="ARBA" id="ARBA00022741"/>
    </source>
</evidence>
<keyword evidence="7" id="KW-0413">Isomerase</keyword>
<dbReference type="PANTHER" id="PTHR11070:SF2">
    <property type="entry name" value="ATP-DEPENDENT DNA HELICASE SRS2"/>
    <property type="match status" value="1"/>
</dbReference>
<comment type="catalytic activity">
    <reaction evidence="11">
        <text>ATP + H2O = ADP + phosphate + H(+)</text>
        <dbReference type="Rhea" id="RHEA:13065"/>
        <dbReference type="ChEBI" id="CHEBI:15377"/>
        <dbReference type="ChEBI" id="CHEBI:15378"/>
        <dbReference type="ChEBI" id="CHEBI:30616"/>
        <dbReference type="ChEBI" id="CHEBI:43474"/>
        <dbReference type="ChEBI" id="CHEBI:456216"/>
        <dbReference type="EC" id="5.6.2.4"/>
    </reaction>
</comment>
<sequence length="609" mass="68138">MQSASWPAVSSSRLLLQALEELAANPEQSAAVRETGHCVVLAGPGSGKTKTLTTAMARALAEDVVEPRGVACITYNNECAIELEMRLARLGMEAGDRVFVGTVHGFALSQVIAPYARCVPIGLPADFRVAKRAEMRASVEAAYAVAIAGTDDPHRRWSFASEKRRRDVDRTRPEWRGRNPELAMFIEAYEFKLRQQGLIDFDDMPLLAYRMIKEHDWIRDALRARFPILFVDEYQDLGHALHELVLLSCFGGGIRLFAVGDADQSIYGFTGANPELLEGLTERPDVRTIRLRFNYRSGRKIVRASLGALGEERDYRERAGAPEGELTFWSTTQGLDMQARAIAETVVPKLVEKGIPLDEIAVLYRAAYLGDKVADALKQADIPFVRTDGNALVRRSSRLARFIEDCARWVVGGWRDADPRYSRLIYRASLLVFGRHATADEERFLSEQLIGFLQSTIGHVDGTHAWLQRFDRELISSWRSIGRNSEQEWDVCVEMIANTDPASSLDMPLGHFAGRVGGTGRVNLSTLHSVKGREFDAVVMYGVNARDFPSERDKRTAGALRETRRLFYVGVTRPRKELGLIFQENQQSPWVNELYQRSKADDSDAGVGL</sequence>
<dbReference type="InterPro" id="IPR013986">
    <property type="entry name" value="DExx_box_DNA_helicase_dom_sf"/>
</dbReference>
<comment type="similarity">
    <text evidence="1">Belongs to the helicase family. UvrD subfamily.</text>
</comment>
<keyword evidence="3 12" id="KW-0378">Hydrolase</keyword>
<feature type="binding site" evidence="12">
    <location>
        <begin position="42"/>
        <end position="49"/>
    </location>
    <ligand>
        <name>ATP</name>
        <dbReference type="ChEBI" id="CHEBI:30616"/>
    </ligand>
</feature>
<evidence type="ECO:0000256" key="8">
    <source>
        <dbReference type="ARBA" id="ARBA00034617"/>
    </source>
</evidence>
<organism evidence="14 15">
    <name type="scientific">Methylobacterium brachiatum</name>
    <dbReference type="NCBI Taxonomy" id="269660"/>
    <lineage>
        <taxon>Bacteria</taxon>
        <taxon>Pseudomonadati</taxon>
        <taxon>Pseudomonadota</taxon>
        <taxon>Alphaproteobacteria</taxon>
        <taxon>Hyphomicrobiales</taxon>
        <taxon>Methylobacteriaceae</taxon>
        <taxon>Methylobacterium</taxon>
    </lineage>
</organism>
<dbReference type="Gene3D" id="1.10.10.160">
    <property type="match status" value="1"/>
</dbReference>
<comment type="caution">
    <text evidence="14">The sequence shown here is derived from an EMBL/GenBank/DDBJ whole genome shotgun (WGS) entry which is preliminary data.</text>
</comment>
<dbReference type="EC" id="5.6.2.4" evidence="9"/>
<accession>A0AAJ1WVH3</accession>
<keyword evidence="6" id="KW-0238">DNA-binding</keyword>
<dbReference type="Pfam" id="PF13361">
    <property type="entry name" value="UvrD_C"/>
    <property type="match status" value="2"/>
</dbReference>
<evidence type="ECO:0000256" key="5">
    <source>
        <dbReference type="ARBA" id="ARBA00022840"/>
    </source>
</evidence>
<dbReference type="GO" id="GO:0005524">
    <property type="term" value="F:ATP binding"/>
    <property type="evidence" value="ECO:0007669"/>
    <property type="project" value="UniProtKB-UniRule"/>
</dbReference>
<name>A0AAJ1WVH3_9HYPH</name>
<dbReference type="GO" id="GO:0000725">
    <property type="term" value="P:recombinational repair"/>
    <property type="evidence" value="ECO:0007669"/>
    <property type="project" value="TreeGrafter"/>
</dbReference>
<keyword evidence="2 12" id="KW-0547">Nucleotide-binding</keyword>
<evidence type="ECO:0000313" key="14">
    <source>
        <dbReference type="EMBL" id="MDQ0542665.1"/>
    </source>
</evidence>
<dbReference type="InterPro" id="IPR027417">
    <property type="entry name" value="P-loop_NTPase"/>
</dbReference>